<dbReference type="PROSITE" id="PS51257">
    <property type="entry name" value="PROKAR_LIPOPROTEIN"/>
    <property type="match status" value="1"/>
</dbReference>
<dbReference type="AlphaFoldDB" id="A0A1I8B0L2"/>
<keyword evidence="3" id="KW-1185">Reference proteome</keyword>
<organism evidence="3 4">
    <name type="scientific">Meloidogyne hapla</name>
    <name type="common">Root-knot nematode worm</name>
    <dbReference type="NCBI Taxonomy" id="6305"/>
    <lineage>
        <taxon>Eukaryota</taxon>
        <taxon>Metazoa</taxon>
        <taxon>Ecdysozoa</taxon>
        <taxon>Nematoda</taxon>
        <taxon>Chromadorea</taxon>
        <taxon>Rhabditida</taxon>
        <taxon>Tylenchina</taxon>
        <taxon>Tylenchomorpha</taxon>
        <taxon>Tylenchoidea</taxon>
        <taxon>Meloidogynidae</taxon>
        <taxon>Meloidogyninae</taxon>
        <taxon>Meloidogyne</taxon>
    </lineage>
</organism>
<evidence type="ECO:0000259" key="2">
    <source>
        <dbReference type="Pfam" id="PF04155"/>
    </source>
</evidence>
<keyword evidence="1" id="KW-0732">Signal</keyword>
<accession>A0A1I8B0L2</accession>
<sequence length="429" mass="48397">MPRLNYLLVSIIILFYFFLFNQSVSGCMAGGGQNFICCPPYSPIGCAPSVPICSGYSSYGGSYEKQIFYPRPFTYQINNECNNCENNHCFDGNIEKEKEEYQKIKINLDNSENECNQQQNPCHSTEFIANSKEIDGGKHSCNGEEYNYLNCKELPLSISDENLFPCINNDCYNENNLFQINSVQPCSTNCNNLKNPSDSLPIPLPFATQSTEFPIAISQNPSDYESLDNNENELLTTTTTLPISLFSSPIEVSPSSFEEILPSSLPTTTTIIITEELIKNEIITQNPYENNKLLEQITTTTNILSSSNSLILNYEDENNEILPKIEEMAIIGNGGVLNNKEKTKENENEELKINNCEDFELRKIVEKALLSTKLDNLEAARNIEINSAAKFGGRFNSIVSNSEFAYVNWYGKRNCQLRVGNRHSLTWED</sequence>
<dbReference type="Proteomes" id="UP000095281">
    <property type="component" value="Unplaced"/>
</dbReference>
<dbReference type="InterPro" id="IPR007284">
    <property type="entry name" value="Ground-like_dom"/>
</dbReference>
<name>A0A1I8B0L2_MELHA</name>
<protein>
    <submittedName>
        <fullName evidence="4">Ground-like domain-containing protein</fullName>
    </submittedName>
</protein>
<evidence type="ECO:0000313" key="3">
    <source>
        <dbReference type="Proteomes" id="UP000095281"/>
    </source>
</evidence>
<dbReference type="Pfam" id="PF04155">
    <property type="entry name" value="Ground-like"/>
    <property type="match status" value="1"/>
</dbReference>
<feature type="domain" description="Ground-like" evidence="2">
    <location>
        <begin position="354"/>
        <end position="427"/>
    </location>
</feature>
<dbReference type="WBParaSite" id="MhA1_Contig1189.frz3.gene16">
    <property type="protein sequence ID" value="MhA1_Contig1189.frz3.gene16"/>
    <property type="gene ID" value="MhA1_Contig1189.frz3.gene16"/>
</dbReference>
<feature type="chain" id="PRO_5009315297" evidence="1">
    <location>
        <begin position="27"/>
        <end position="429"/>
    </location>
</feature>
<feature type="signal peptide" evidence="1">
    <location>
        <begin position="1"/>
        <end position="26"/>
    </location>
</feature>
<reference evidence="4" key="1">
    <citation type="submission" date="2016-11" db="UniProtKB">
        <authorList>
            <consortium name="WormBaseParasite"/>
        </authorList>
    </citation>
    <scope>IDENTIFICATION</scope>
</reference>
<evidence type="ECO:0000313" key="4">
    <source>
        <dbReference type="WBParaSite" id="MhA1_Contig1189.frz3.gene16"/>
    </source>
</evidence>
<proteinExistence type="predicted"/>
<evidence type="ECO:0000256" key="1">
    <source>
        <dbReference type="SAM" id="SignalP"/>
    </source>
</evidence>